<dbReference type="RefSeq" id="XP_016210207.1">
    <property type="nucleotide sequence ID" value="XM_016361901.1"/>
</dbReference>
<dbReference type="Proteomes" id="UP000053259">
    <property type="component" value="Unassembled WGS sequence"/>
</dbReference>
<feature type="region of interest" description="Disordered" evidence="1">
    <location>
        <begin position="579"/>
        <end position="629"/>
    </location>
</feature>
<reference evidence="3 4" key="1">
    <citation type="submission" date="2015-01" db="EMBL/GenBank/DDBJ databases">
        <title>The Genome Sequence of Ochroconis gallopava CBS43764.</title>
        <authorList>
            <consortium name="The Broad Institute Genomics Platform"/>
            <person name="Cuomo C."/>
            <person name="de Hoog S."/>
            <person name="Gorbushina A."/>
            <person name="Stielow B."/>
            <person name="Teixiera M."/>
            <person name="Abouelleil A."/>
            <person name="Chapman S.B."/>
            <person name="Priest M."/>
            <person name="Young S.K."/>
            <person name="Wortman J."/>
            <person name="Nusbaum C."/>
            <person name="Birren B."/>
        </authorList>
    </citation>
    <scope>NUCLEOTIDE SEQUENCE [LARGE SCALE GENOMIC DNA]</scope>
    <source>
        <strain evidence="3 4">CBS 43764</strain>
    </source>
</reference>
<feature type="region of interest" description="Disordered" evidence="1">
    <location>
        <begin position="160"/>
        <end position="188"/>
    </location>
</feature>
<evidence type="ECO:0000259" key="2">
    <source>
        <dbReference type="Pfam" id="PF25545"/>
    </source>
</evidence>
<evidence type="ECO:0000313" key="4">
    <source>
        <dbReference type="Proteomes" id="UP000053259"/>
    </source>
</evidence>
<dbReference type="InterPro" id="IPR057684">
    <property type="entry name" value="DUF7924"/>
</dbReference>
<feature type="domain" description="DUF7924" evidence="2">
    <location>
        <begin position="314"/>
        <end position="550"/>
    </location>
</feature>
<feature type="region of interest" description="Disordered" evidence="1">
    <location>
        <begin position="75"/>
        <end position="130"/>
    </location>
</feature>
<evidence type="ECO:0000313" key="3">
    <source>
        <dbReference type="EMBL" id="KIW00338.1"/>
    </source>
</evidence>
<dbReference type="AlphaFoldDB" id="A0A0D2A0Z8"/>
<feature type="compositionally biased region" description="Polar residues" evidence="1">
    <location>
        <begin position="169"/>
        <end position="178"/>
    </location>
</feature>
<name>A0A0D2A0Z8_9PEZI</name>
<dbReference type="OrthoDB" id="5132737at2759"/>
<keyword evidence="4" id="KW-1185">Reference proteome</keyword>
<sequence>MTPPKLNNKYKRINIPTLTDMATRSRYLADHKKRPVLMPNDEARLGNGKPPTRPRSFRIAKRAAINKVAIYRTGNKQQEAAAERSSLRESLHTQTTNPVQKAATRKRPVEPDVEQGTEHRRKRYRKSDRQLLAQQLNKKRQRDTLDPIHNKLVAAPRKRVQRFSEDTTVDTIPNNEAANQIGEEESDPINYWTKTHKWPKRFAEQSNNDMNHLLARRKSSNSLRQKQSAPASFEPLSVTPSSAAPSSTTPSDQKPREAKSAPYQDARYEVLLATRGSFMEESELGITKQSREAYLKLLDTKQTVPSDSFHDDVIKRTCQNIHNRNEARVIQDITRLIAPSAETLTIFGSKHLSILIESVNEGWNNSMPLEDTRVQLKSSMGFKRPQPDYSVGFKREAFTTTQLEKLAPFIGDFIAGDQSFVMATYYMYFPFLTCEVKCGAAALDIADRQNAYSMTLAVRAAVNLFRLVGREMELHREILAFSISHDHTSVRIYGHYPVIEGKDTKYYRHPIHRFDFTALDGKEKWTAYKFTKNVYDIWMPSHFERLCSAIDKIPADLDFSVPQLSQSFELSQNLERHRLSEWSQPKSQSADHSQQSTGDAQDATPDTSFTDRGAPKGPRKRPAVEEQCR</sequence>
<feature type="region of interest" description="Disordered" evidence="1">
    <location>
        <begin position="32"/>
        <end position="55"/>
    </location>
</feature>
<organism evidence="3 4">
    <name type="scientific">Verruconis gallopava</name>
    <dbReference type="NCBI Taxonomy" id="253628"/>
    <lineage>
        <taxon>Eukaryota</taxon>
        <taxon>Fungi</taxon>
        <taxon>Dikarya</taxon>
        <taxon>Ascomycota</taxon>
        <taxon>Pezizomycotina</taxon>
        <taxon>Dothideomycetes</taxon>
        <taxon>Pleosporomycetidae</taxon>
        <taxon>Venturiales</taxon>
        <taxon>Sympoventuriaceae</taxon>
        <taxon>Verruconis</taxon>
    </lineage>
</organism>
<protein>
    <recommendedName>
        <fullName evidence="2">DUF7924 domain-containing protein</fullName>
    </recommendedName>
</protein>
<dbReference type="EMBL" id="KN847564">
    <property type="protein sequence ID" value="KIW00338.1"/>
    <property type="molecule type" value="Genomic_DNA"/>
</dbReference>
<feature type="compositionally biased region" description="Low complexity" evidence="1">
    <location>
        <begin position="239"/>
        <end position="251"/>
    </location>
</feature>
<gene>
    <name evidence="3" type="ORF">PV09_08051</name>
</gene>
<dbReference type="VEuPathDB" id="FungiDB:PV09_08051"/>
<dbReference type="PANTHER" id="PTHR42470:SF2">
    <property type="match status" value="1"/>
</dbReference>
<dbReference type="Pfam" id="PF25545">
    <property type="entry name" value="DUF7924"/>
    <property type="match status" value="1"/>
</dbReference>
<evidence type="ECO:0000256" key="1">
    <source>
        <dbReference type="SAM" id="MobiDB-lite"/>
    </source>
</evidence>
<dbReference type="GeneID" id="27316024"/>
<feature type="region of interest" description="Disordered" evidence="1">
    <location>
        <begin position="218"/>
        <end position="263"/>
    </location>
</feature>
<dbReference type="PANTHER" id="PTHR42470">
    <property type="entry name" value="VAST DOMAIN-CONTAINING PROTEIN"/>
    <property type="match status" value="1"/>
</dbReference>
<dbReference type="HOGENOM" id="CLU_025457_2_0_1"/>
<feature type="compositionally biased region" description="Basic and acidic residues" evidence="1">
    <location>
        <begin position="81"/>
        <end position="91"/>
    </location>
</feature>
<proteinExistence type="predicted"/>
<dbReference type="InParanoid" id="A0A0D2A0Z8"/>
<feature type="compositionally biased region" description="Polar residues" evidence="1">
    <location>
        <begin position="220"/>
        <end position="230"/>
    </location>
</feature>
<feature type="compositionally biased region" description="Polar residues" evidence="1">
    <location>
        <begin position="581"/>
        <end position="610"/>
    </location>
</feature>
<dbReference type="STRING" id="253628.A0A0D2A0Z8"/>
<accession>A0A0D2A0Z8</accession>